<dbReference type="KEGG" id="cput:CONPUDRAFT_78414"/>
<organism evidence="3 4">
    <name type="scientific">Coniophora puteana (strain RWD-64-598)</name>
    <name type="common">Brown rot fungus</name>
    <dbReference type="NCBI Taxonomy" id="741705"/>
    <lineage>
        <taxon>Eukaryota</taxon>
        <taxon>Fungi</taxon>
        <taxon>Dikarya</taxon>
        <taxon>Basidiomycota</taxon>
        <taxon>Agaricomycotina</taxon>
        <taxon>Agaricomycetes</taxon>
        <taxon>Agaricomycetidae</taxon>
        <taxon>Boletales</taxon>
        <taxon>Coniophorineae</taxon>
        <taxon>Coniophoraceae</taxon>
        <taxon>Coniophora</taxon>
    </lineage>
</organism>
<dbReference type="eggNOG" id="ENOG502SMRC">
    <property type="taxonomic scope" value="Eukaryota"/>
</dbReference>
<dbReference type="InterPro" id="IPR046496">
    <property type="entry name" value="DUF6589"/>
</dbReference>
<dbReference type="Pfam" id="PF20231">
    <property type="entry name" value="DUF6589"/>
    <property type="match status" value="1"/>
</dbReference>
<dbReference type="OrthoDB" id="4743193at2759"/>
<name>R7SCP7_CONPW</name>
<accession>R7SCP7</accession>
<dbReference type="AlphaFoldDB" id="R7SCP7"/>
<evidence type="ECO:0000313" key="3">
    <source>
        <dbReference type="EMBL" id="EIW73941.1"/>
    </source>
</evidence>
<protein>
    <recommendedName>
        <fullName evidence="2">DUF6589 domain-containing protein</fullName>
    </recommendedName>
</protein>
<feature type="domain" description="DUF6589" evidence="2">
    <location>
        <begin position="2"/>
        <end position="135"/>
    </location>
</feature>
<evidence type="ECO:0000259" key="2">
    <source>
        <dbReference type="Pfam" id="PF20231"/>
    </source>
</evidence>
<gene>
    <name evidence="3" type="ORF">CONPUDRAFT_78414</name>
</gene>
<dbReference type="Proteomes" id="UP000053558">
    <property type="component" value="Unassembled WGS sequence"/>
</dbReference>
<dbReference type="RefSeq" id="XP_007775888.1">
    <property type="nucleotide sequence ID" value="XM_007777698.1"/>
</dbReference>
<reference evidence="4" key="1">
    <citation type="journal article" date="2012" name="Science">
        <title>The Paleozoic origin of enzymatic lignin decomposition reconstructed from 31 fungal genomes.</title>
        <authorList>
            <person name="Floudas D."/>
            <person name="Binder M."/>
            <person name="Riley R."/>
            <person name="Barry K."/>
            <person name="Blanchette R.A."/>
            <person name="Henrissat B."/>
            <person name="Martinez A.T."/>
            <person name="Otillar R."/>
            <person name="Spatafora J.W."/>
            <person name="Yadav J.S."/>
            <person name="Aerts A."/>
            <person name="Benoit I."/>
            <person name="Boyd A."/>
            <person name="Carlson A."/>
            <person name="Copeland A."/>
            <person name="Coutinho P.M."/>
            <person name="de Vries R.P."/>
            <person name="Ferreira P."/>
            <person name="Findley K."/>
            <person name="Foster B."/>
            <person name="Gaskell J."/>
            <person name="Glotzer D."/>
            <person name="Gorecki P."/>
            <person name="Heitman J."/>
            <person name="Hesse C."/>
            <person name="Hori C."/>
            <person name="Igarashi K."/>
            <person name="Jurgens J.A."/>
            <person name="Kallen N."/>
            <person name="Kersten P."/>
            <person name="Kohler A."/>
            <person name="Kuees U."/>
            <person name="Kumar T.K.A."/>
            <person name="Kuo A."/>
            <person name="LaButti K."/>
            <person name="Larrondo L.F."/>
            <person name="Lindquist E."/>
            <person name="Ling A."/>
            <person name="Lombard V."/>
            <person name="Lucas S."/>
            <person name="Lundell T."/>
            <person name="Martin R."/>
            <person name="McLaughlin D.J."/>
            <person name="Morgenstern I."/>
            <person name="Morin E."/>
            <person name="Murat C."/>
            <person name="Nagy L.G."/>
            <person name="Nolan M."/>
            <person name="Ohm R.A."/>
            <person name="Patyshakuliyeva A."/>
            <person name="Rokas A."/>
            <person name="Ruiz-Duenas F.J."/>
            <person name="Sabat G."/>
            <person name="Salamov A."/>
            <person name="Samejima M."/>
            <person name="Schmutz J."/>
            <person name="Slot J.C."/>
            <person name="St John F."/>
            <person name="Stenlid J."/>
            <person name="Sun H."/>
            <person name="Sun S."/>
            <person name="Syed K."/>
            <person name="Tsang A."/>
            <person name="Wiebenga A."/>
            <person name="Young D."/>
            <person name="Pisabarro A."/>
            <person name="Eastwood D.C."/>
            <person name="Martin F."/>
            <person name="Cullen D."/>
            <person name="Grigoriev I.V."/>
            <person name="Hibbett D.S."/>
        </authorList>
    </citation>
    <scope>NUCLEOTIDE SEQUENCE [LARGE SCALE GENOMIC DNA]</scope>
    <source>
        <strain evidence="4">RWD-64-598 SS2</strain>
    </source>
</reference>
<dbReference type="EMBL" id="JH711599">
    <property type="protein sequence ID" value="EIW73941.1"/>
    <property type="molecule type" value="Genomic_DNA"/>
</dbReference>
<keyword evidence="4" id="KW-1185">Reference proteome</keyword>
<sequence length="225" mass="25402">MSESIVEKYVAIADSLREMHAAPKTQRDIAFENQSLQNRDELLYVDLCQTMNAGDVGRLEASFLPWIYLFVATGKHKYAAQMSQFWSNLLDVYPPDLSRIVRLNMLCNPTGKAGAFRGVDWLVERNNLYTKVYRNCHVIMETAFFLKNRTLGHTAPDATLLIEKLQAYLEETKVYTSTAGRSAHVIEDALITGLQLIQGKKISQQQDSDRDDEAPPEVTGDDLIA</sequence>
<proteinExistence type="predicted"/>
<evidence type="ECO:0000256" key="1">
    <source>
        <dbReference type="SAM" id="MobiDB-lite"/>
    </source>
</evidence>
<dbReference type="GeneID" id="19209757"/>
<evidence type="ECO:0000313" key="4">
    <source>
        <dbReference type="Proteomes" id="UP000053558"/>
    </source>
</evidence>
<feature type="region of interest" description="Disordered" evidence="1">
    <location>
        <begin position="202"/>
        <end position="225"/>
    </location>
</feature>